<feature type="transmembrane region" description="Helical" evidence="7">
    <location>
        <begin position="311"/>
        <end position="331"/>
    </location>
</feature>
<dbReference type="eggNOG" id="COG3610">
    <property type="taxonomic scope" value="Bacteria"/>
</dbReference>
<evidence type="ECO:0000313" key="11">
    <source>
        <dbReference type="Proteomes" id="UP000010445"/>
    </source>
</evidence>
<feature type="transmembrane region" description="Helical" evidence="7">
    <location>
        <begin position="394"/>
        <end position="417"/>
    </location>
</feature>
<accession>L1MA15</accession>
<sequence>MAQESNSDDSTASQQVMGVEADAVLRLGLLMVAAGTGGYRVIRAMKRAARAMGFDRLDAEISITSVVCTFHRGVSFRTVVATQPAPAVDASRIEALEHLTHHLPNHMSANALTMCLDDIVHSVTHRWSRPALMVAAGAACAAFALLNYFPAEGAVAVAVAAACGQLVRMILASRHLNQLGVVAVAAATSCLVFYLLNWALPLTHLPDDARAFAAGYIAAVLYLIPGFPLFSSMLDLSRFDITAGLTRLCYAMAVITAATMSVALVSAMTGLSPLSIDAPTPTARWYLLAAVASFVGVGGFALLFNSSRRMVLFAASIGVVANMVRLVMIDAGVQPQYAAYTGGVVVGLLGAVITARTTLPRITMTVPASVIMIPGTAMYRAVHFLNSGDIDQALSNAATAGLIIVWISAGLVTARILTDRDWAFGKPIDFQKHTAD</sequence>
<dbReference type="eggNOG" id="COG2966">
    <property type="taxonomic scope" value="Bacteria"/>
</dbReference>
<feature type="transmembrane region" description="Helical" evidence="7">
    <location>
        <begin position="212"/>
        <end position="236"/>
    </location>
</feature>
<comment type="similarity">
    <text evidence="6">Belongs to the ThrE exporter (TC 2.A.79) family.</text>
</comment>
<feature type="transmembrane region" description="Helical" evidence="7">
    <location>
        <begin position="362"/>
        <end position="382"/>
    </location>
</feature>
<feature type="transmembrane region" description="Helical" evidence="7">
    <location>
        <begin position="155"/>
        <end position="172"/>
    </location>
</feature>
<dbReference type="InterPro" id="IPR010619">
    <property type="entry name" value="ThrE-like_N"/>
</dbReference>
<dbReference type="HOGENOM" id="CLU_027127_0_1_11"/>
<feature type="transmembrane region" description="Helical" evidence="7">
    <location>
        <begin position="131"/>
        <end position="149"/>
    </location>
</feature>
<dbReference type="Proteomes" id="UP000010445">
    <property type="component" value="Unassembled WGS sequence"/>
</dbReference>
<dbReference type="InterPro" id="IPR024528">
    <property type="entry name" value="ThrE_2"/>
</dbReference>
<evidence type="ECO:0000256" key="1">
    <source>
        <dbReference type="ARBA" id="ARBA00004651"/>
    </source>
</evidence>
<dbReference type="PANTHER" id="PTHR34390">
    <property type="entry name" value="UPF0442 PROTEIN YJJB-RELATED"/>
    <property type="match status" value="1"/>
</dbReference>
<feature type="domain" description="Threonine/serine exporter-like N-terminal" evidence="8">
    <location>
        <begin position="23"/>
        <end position="267"/>
    </location>
</feature>
<keyword evidence="3 7" id="KW-0812">Transmembrane</keyword>
<dbReference type="GO" id="GO:0022857">
    <property type="term" value="F:transmembrane transporter activity"/>
    <property type="evidence" value="ECO:0007669"/>
    <property type="project" value="InterPro"/>
</dbReference>
<evidence type="ECO:0000256" key="5">
    <source>
        <dbReference type="ARBA" id="ARBA00023136"/>
    </source>
</evidence>
<keyword evidence="2" id="KW-1003">Cell membrane</keyword>
<evidence type="ECO:0000256" key="7">
    <source>
        <dbReference type="SAM" id="Phobius"/>
    </source>
</evidence>
<dbReference type="GO" id="GO:0015744">
    <property type="term" value="P:succinate transport"/>
    <property type="evidence" value="ECO:0007669"/>
    <property type="project" value="TreeGrafter"/>
</dbReference>
<feature type="transmembrane region" description="Helical" evidence="7">
    <location>
        <begin position="248"/>
        <end position="271"/>
    </location>
</feature>
<evidence type="ECO:0000313" key="10">
    <source>
        <dbReference type="EMBL" id="EKX87814.1"/>
    </source>
</evidence>
<dbReference type="PANTHER" id="PTHR34390:SF2">
    <property type="entry name" value="SUCCINATE TRANSPORTER SUBUNIT YJJP-RELATED"/>
    <property type="match status" value="1"/>
</dbReference>
<dbReference type="PATRIC" id="fig|1035195.3.peg.2317"/>
<reference evidence="10 11" key="1">
    <citation type="submission" date="2012-05" db="EMBL/GenBank/DDBJ databases">
        <authorList>
            <person name="Weinstock G."/>
            <person name="Sodergren E."/>
            <person name="Lobos E.A."/>
            <person name="Fulton L."/>
            <person name="Fulton R."/>
            <person name="Courtney L."/>
            <person name="Fronick C."/>
            <person name="O'Laughlin M."/>
            <person name="Godfrey J."/>
            <person name="Wilson R.M."/>
            <person name="Miner T."/>
            <person name="Farmer C."/>
            <person name="Delehaunty K."/>
            <person name="Cordes M."/>
            <person name="Minx P."/>
            <person name="Tomlinson C."/>
            <person name="Chen J."/>
            <person name="Wollam A."/>
            <person name="Pepin K.H."/>
            <person name="Bhonagiri V."/>
            <person name="Zhang X."/>
            <person name="Suruliraj S."/>
            <person name="Warren W."/>
            <person name="Mitreva M."/>
            <person name="Mardis E.R."/>
            <person name="Wilson R.K."/>
        </authorList>
    </citation>
    <scope>NUCLEOTIDE SEQUENCE [LARGE SCALE GENOMIC DNA]</scope>
    <source>
        <strain evidence="10 11">F0235</strain>
    </source>
</reference>
<dbReference type="RefSeq" id="WP_006062395.1">
    <property type="nucleotide sequence ID" value="NZ_KB290824.1"/>
</dbReference>
<dbReference type="Pfam" id="PF12821">
    <property type="entry name" value="ThrE_2"/>
    <property type="match status" value="1"/>
</dbReference>
<dbReference type="STRING" id="1035195.HMPREF9997_02591"/>
<comment type="caution">
    <text evidence="10">The sequence shown here is derived from an EMBL/GenBank/DDBJ whole genome shotgun (WGS) entry which is preliminary data.</text>
</comment>
<keyword evidence="4 7" id="KW-1133">Transmembrane helix</keyword>
<evidence type="ECO:0000256" key="3">
    <source>
        <dbReference type="ARBA" id="ARBA00022692"/>
    </source>
</evidence>
<name>L1MA15_9CORY</name>
<dbReference type="Pfam" id="PF06738">
    <property type="entry name" value="ThrE"/>
    <property type="match status" value="1"/>
</dbReference>
<protein>
    <submittedName>
        <fullName evidence="10">Tat pathway signal sequence domain protein</fullName>
    </submittedName>
</protein>
<feature type="transmembrane region" description="Helical" evidence="7">
    <location>
        <begin position="179"/>
        <end position="200"/>
    </location>
</feature>
<keyword evidence="11" id="KW-1185">Reference proteome</keyword>
<feature type="transmembrane region" description="Helical" evidence="7">
    <location>
        <begin position="283"/>
        <end position="304"/>
    </location>
</feature>
<proteinExistence type="inferred from homology"/>
<dbReference type="GO" id="GO:0005886">
    <property type="term" value="C:plasma membrane"/>
    <property type="evidence" value="ECO:0007669"/>
    <property type="project" value="UniProtKB-SubCell"/>
</dbReference>
<evidence type="ECO:0000259" key="8">
    <source>
        <dbReference type="Pfam" id="PF06738"/>
    </source>
</evidence>
<organism evidence="10 11">
    <name type="scientific">Corynebacterium durum F0235</name>
    <dbReference type="NCBI Taxonomy" id="1035195"/>
    <lineage>
        <taxon>Bacteria</taxon>
        <taxon>Bacillati</taxon>
        <taxon>Actinomycetota</taxon>
        <taxon>Actinomycetes</taxon>
        <taxon>Mycobacteriales</taxon>
        <taxon>Corynebacteriaceae</taxon>
        <taxon>Corynebacterium</taxon>
    </lineage>
</organism>
<feature type="domain" description="Threonine/Serine exporter ThrE" evidence="9">
    <location>
        <begin position="290"/>
        <end position="414"/>
    </location>
</feature>
<evidence type="ECO:0000256" key="4">
    <source>
        <dbReference type="ARBA" id="ARBA00022989"/>
    </source>
</evidence>
<dbReference type="AlphaFoldDB" id="L1MA15"/>
<comment type="subcellular location">
    <subcellularLocation>
        <location evidence="1">Cell membrane</location>
        <topology evidence="1">Multi-pass membrane protein</topology>
    </subcellularLocation>
</comment>
<gene>
    <name evidence="10" type="ORF">HMPREF9997_02591</name>
</gene>
<feature type="transmembrane region" description="Helical" evidence="7">
    <location>
        <begin position="337"/>
        <end position="355"/>
    </location>
</feature>
<dbReference type="InterPro" id="IPR050539">
    <property type="entry name" value="ThrE_Dicarb/AminoAcid_Exp"/>
</dbReference>
<dbReference type="EMBL" id="AMEM01000041">
    <property type="protein sequence ID" value="EKX87814.1"/>
    <property type="molecule type" value="Genomic_DNA"/>
</dbReference>
<feature type="transmembrane region" description="Helical" evidence="7">
    <location>
        <begin position="23"/>
        <end position="42"/>
    </location>
</feature>
<evidence type="ECO:0000256" key="2">
    <source>
        <dbReference type="ARBA" id="ARBA00022475"/>
    </source>
</evidence>
<keyword evidence="5 7" id="KW-0472">Membrane</keyword>
<evidence type="ECO:0000259" key="9">
    <source>
        <dbReference type="Pfam" id="PF12821"/>
    </source>
</evidence>
<evidence type="ECO:0000256" key="6">
    <source>
        <dbReference type="ARBA" id="ARBA00034125"/>
    </source>
</evidence>